<dbReference type="SUPFAM" id="SSF53187">
    <property type="entry name" value="Zn-dependent exopeptidases"/>
    <property type="match status" value="1"/>
</dbReference>
<gene>
    <name evidence="1" type="ORF">NM686_012515</name>
</gene>
<evidence type="ECO:0000313" key="1">
    <source>
        <dbReference type="EMBL" id="WAR43217.1"/>
    </source>
</evidence>
<keyword evidence="2" id="KW-1185">Reference proteome</keyword>
<dbReference type="Proteomes" id="UP001162780">
    <property type="component" value="Chromosome"/>
</dbReference>
<dbReference type="RefSeq" id="WP_255188198.1">
    <property type="nucleotide sequence ID" value="NZ_CP113517.1"/>
</dbReference>
<accession>A0ABY7GE02</accession>
<dbReference type="EMBL" id="CP113517">
    <property type="protein sequence ID" value="WAR43217.1"/>
    <property type="molecule type" value="Genomic_DNA"/>
</dbReference>
<dbReference type="CDD" id="cd06233">
    <property type="entry name" value="M14-like"/>
    <property type="match status" value="1"/>
</dbReference>
<reference evidence="1" key="1">
    <citation type="submission" date="2022-11" db="EMBL/GenBank/DDBJ databases">
        <title>Methylomonas rapida sp. nov., Carotenoid-Producing Obligate Methanotrophs with High Growth Characteristics and Biotechnological Potential.</title>
        <authorList>
            <person name="Tikhonova E.N."/>
            <person name="Suleimanov R.Z."/>
            <person name="Miroshnikov K."/>
            <person name="Oshkin I.Y."/>
            <person name="Belova S.E."/>
            <person name="Danilova O.V."/>
            <person name="Ashikhmin A."/>
            <person name="Konopkin A."/>
            <person name="But S.Y."/>
            <person name="Khmelenina V.N."/>
            <person name="Kuznetsov N."/>
            <person name="Pimenov N.V."/>
            <person name="Dedysh S.N."/>
        </authorList>
    </citation>
    <scope>NUCLEOTIDE SEQUENCE</scope>
    <source>
        <strain evidence="1">MP1</strain>
    </source>
</reference>
<dbReference type="InterPro" id="IPR021259">
    <property type="entry name" value="DUF2817"/>
</dbReference>
<dbReference type="Pfam" id="PF10994">
    <property type="entry name" value="DUF2817"/>
    <property type="match status" value="1"/>
</dbReference>
<name>A0ABY7GE02_9GAMM</name>
<organism evidence="1 2">
    <name type="scientific">Methylomonas rapida</name>
    <dbReference type="NCBI Taxonomy" id="2963939"/>
    <lineage>
        <taxon>Bacteria</taxon>
        <taxon>Pseudomonadati</taxon>
        <taxon>Pseudomonadota</taxon>
        <taxon>Gammaproteobacteria</taxon>
        <taxon>Methylococcales</taxon>
        <taxon>Methylococcaceae</taxon>
        <taxon>Methylomonas</taxon>
    </lineage>
</organism>
<protein>
    <submittedName>
        <fullName evidence="1">DUF2817 domain-containing protein</fullName>
    </submittedName>
</protein>
<evidence type="ECO:0000313" key="2">
    <source>
        <dbReference type="Proteomes" id="UP001162780"/>
    </source>
</evidence>
<sequence>MFSRFPFAEIDTQIFPASYQSARRQWLEQQTDLPYPCQHLRFACAGKGPAGEDLITDVLWLGEQQAENVVVLIAGTHGVEGLTGSAIQTDLLQLLARGQPTFPQRTALLLIHALTPWGFAWLRRCDADGVDLNRNAVDFSAPLPENLGYAALREALFAGDAETRQRLFDQFSAQHGRVALEIAISGGQYHDPAGPFFGGQAPAHGRRVCETLIEQYALSQRRLAVVDLHTGLGPYGYGEIICDHAPDSAGADVARQWYGDAVTLPLSGTSSSVPKTGLLDYLWHAAMDEHSCYVTLEFGTYSTDALFEVLLRDHQLWAQAENADERLAHSLKMRHHFCPNDTAWQEMVLVRARQVIAQAIRGASF</sequence>
<proteinExistence type="predicted"/>
<dbReference type="Gene3D" id="3.40.630.10">
    <property type="entry name" value="Zn peptidases"/>
    <property type="match status" value="1"/>
</dbReference>